<sequence>MKLVLAAFGVSALFVSSAFALEPIPGSVTYGGRATHRLQKAPVGSSFDETFYSGGQRYTETYMIQPDRSLVITSRIRISSDR</sequence>
<dbReference type="OrthoDB" id="8279531at2"/>
<protein>
    <submittedName>
        <fullName evidence="2">Uncharacterized protein</fullName>
    </submittedName>
</protein>
<keyword evidence="1" id="KW-0732">Signal</keyword>
<name>A0A4R5U9R5_9HYPH</name>
<dbReference type="AlphaFoldDB" id="A0A4R5U9R5"/>
<dbReference type="EMBL" id="SMTL01000007">
    <property type="protein sequence ID" value="TDK31202.1"/>
    <property type="molecule type" value="Genomic_DNA"/>
</dbReference>
<dbReference type="Proteomes" id="UP000295238">
    <property type="component" value="Unassembled WGS sequence"/>
</dbReference>
<reference evidence="2 3" key="1">
    <citation type="submission" date="2019-03" db="EMBL/GenBank/DDBJ databases">
        <title>Rhizobium sp. nov., an bacterium isolated from biocrust in Mu Us Desert.</title>
        <authorList>
            <person name="Lixiong L."/>
        </authorList>
    </citation>
    <scope>NUCLEOTIDE SEQUENCE [LARGE SCALE GENOMIC DNA]</scope>
    <source>
        <strain evidence="2 3">SPY-1</strain>
    </source>
</reference>
<dbReference type="RefSeq" id="WP_133317918.1">
    <property type="nucleotide sequence ID" value="NZ_SMTL01000007.1"/>
</dbReference>
<evidence type="ECO:0000256" key="1">
    <source>
        <dbReference type="SAM" id="SignalP"/>
    </source>
</evidence>
<feature type="signal peptide" evidence="1">
    <location>
        <begin position="1"/>
        <end position="20"/>
    </location>
</feature>
<accession>A0A4R5U9R5</accession>
<comment type="caution">
    <text evidence="2">The sequence shown here is derived from an EMBL/GenBank/DDBJ whole genome shotgun (WGS) entry which is preliminary data.</text>
</comment>
<evidence type="ECO:0000313" key="2">
    <source>
        <dbReference type="EMBL" id="TDK31202.1"/>
    </source>
</evidence>
<organism evidence="2 3">
    <name type="scientific">Rhizobium deserti</name>
    <dbReference type="NCBI Taxonomy" id="2547961"/>
    <lineage>
        <taxon>Bacteria</taxon>
        <taxon>Pseudomonadati</taxon>
        <taxon>Pseudomonadota</taxon>
        <taxon>Alphaproteobacteria</taxon>
        <taxon>Hyphomicrobiales</taxon>
        <taxon>Rhizobiaceae</taxon>
        <taxon>Rhizobium/Agrobacterium group</taxon>
        <taxon>Rhizobium</taxon>
    </lineage>
</organism>
<gene>
    <name evidence="2" type="ORF">E2F50_19805</name>
</gene>
<evidence type="ECO:0000313" key="3">
    <source>
        <dbReference type="Proteomes" id="UP000295238"/>
    </source>
</evidence>
<proteinExistence type="predicted"/>
<keyword evidence="3" id="KW-1185">Reference proteome</keyword>
<feature type="chain" id="PRO_5020600408" evidence="1">
    <location>
        <begin position="21"/>
        <end position="82"/>
    </location>
</feature>